<gene>
    <name evidence="2" type="ORF">CLG96_05165</name>
</gene>
<comment type="caution">
    <text evidence="2">The sequence shown here is derived from an EMBL/GenBank/DDBJ whole genome shotgun (WGS) entry which is preliminary data.</text>
</comment>
<dbReference type="AlphaFoldDB" id="A0A2T5G2V8"/>
<keyword evidence="3" id="KW-1185">Reference proteome</keyword>
<evidence type="ECO:0000313" key="2">
    <source>
        <dbReference type="EMBL" id="PTQ13479.1"/>
    </source>
</evidence>
<dbReference type="Proteomes" id="UP000244162">
    <property type="component" value="Unassembled WGS sequence"/>
</dbReference>
<proteinExistence type="predicted"/>
<evidence type="ECO:0000313" key="3">
    <source>
        <dbReference type="Proteomes" id="UP000244162"/>
    </source>
</evidence>
<organism evidence="2 3">
    <name type="scientific">Sphingomonas oleivorans</name>
    <dbReference type="NCBI Taxonomy" id="1735121"/>
    <lineage>
        <taxon>Bacteria</taxon>
        <taxon>Pseudomonadati</taxon>
        <taxon>Pseudomonadota</taxon>
        <taxon>Alphaproteobacteria</taxon>
        <taxon>Sphingomonadales</taxon>
        <taxon>Sphingomonadaceae</taxon>
        <taxon>Sphingomonas</taxon>
    </lineage>
</organism>
<feature type="region of interest" description="Disordered" evidence="1">
    <location>
        <begin position="40"/>
        <end position="59"/>
    </location>
</feature>
<name>A0A2T5G2V8_9SPHN</name>
<dbReference type="EMBL" id="NWBU01000004">
    <property type="protein sequence ID" value="PTQ13479.1"/>
    <property type="molecule type" value="Genomic_DNA"/>
</dbReference>
<protein>
    <submittedName>
        <fullName evidence="2">Uncharacterized protein</fullName>
    </submittedName>
</protein>
<reference evidence="2 3" key="1">
    <citation type="submission" date="2017-09" db="EMBL/GenBank/DDBJ databases">
        <title>Sphingomonas panjinensis sp.nov., isolated from oil-contaminated soil.</title>
        <authorList>
            <person name="Wang L."/>
            <person name="Chen L."/>
        </authorList>
    </citation>
    <scope>NUCLEOTIDE SEQUENCE [LARGE SCALE GENOMIC DNA]</scope>
    <source>
        <strain evidence="2 3">FW-11</strain>
    </source>
</reference>
<sequence length="102" mass="10659">MLAKLDQADFAYREFDAPSSGTDYAWPLLDLVHRLIAAPSPAPSNPWHGEPDAAPRPAMAAPLPASRTLFTGYGAATPQASPPAPSAAQDLGALLASYSSKR</sequence>
<evidence type="ECO:0000256" key="1">
    <source>
        <dbReference type="SAM" id="MobiDB-lite"/>
    </source>
</evidence>
<accession>A0A2T5G2V8</accession>